<sequence length="710" mass="77907">MLNDDLHKSGDAGEQERRDGMRPGNRMLGRVVACNGSRATIAAVAAEGGTDLTELWSVGRLISITVGNNRVVALAYSMQTEGKDWGEGADNQFLIEVELMGEVYVQEDGKETFSTGISRYPYLGAIAHRIRAADLLRIYDTRLNDTAVIGKLTQDESIDATIHIPSMLSKHFAVVGSTGVGKSTAVSLLLRKAIESDPKLRILILDPHNEFAAAFPELAVVIDTDTLDLPFWLMRLDEFAEVLFRGRPPVAEELDILRDLMPEAKRAFRGNESALMRRMADKSSMTADTPVPYRIADLMALIDERIGRLEGRGEKPYLRSLKMRIMSAVNDPRYHFMFSNNTISDTIMETIAHIFRIPGDDRPISTFQLAGIPSEVVNSVASVLCRMAFELALWSNGAIHMLVVCEEAHRYVPADPNLGFFPTRQAIARIAKEGRKYGVSLGVITQRPGELDQTILSQCSTLFAMRLANDRDQEIIRSAIPDSSISTTSFISSIGNGEAIAFGEAIAVPMRMRFTRVDESALPKANGVTAKNTEETPDTVDLRNIVGRMRAIAGPDISAFQQSFDSGFGQGGIPLAPDGIYDDEEFDDEDEGFGNVRPALAQSHAPRPVVSTTPIAPAPPVTRPAYDTVVQRHTLPSSEMPPIEPYRPDMLPRTGMDDPVRPRPEIPAPTYAAAEPAPATFGSQPLRREGGSSLRESILKKPLSSLYKRD</sequence>
<reference evidence="3 4" key="1">
    <citation type="submission" date="2019-04" db="EMBL/GenBank/DDBJ databases">
        <title>Genome sequence of strain 7209-2.</title>
        <authorList>
            <person name="Gao J."/>
            <person name="Sun J."/>
        </authorList>
    </citation>
    <scope>NUCLEOTIDE SEQUENCE [LARGE SCALE GENOMIC DNA]</scope>
    <source>
        <strain evidence="3 4">7209-2</strain>
    </source>
</reference>
<organism evidence="3 4">
    <name type="scientific">Rhizobium rhizophilum</name>
    <dbReference type="NCBI Taxonomy" id="1850373"/>
    <lineage>
        <taxon>Bacteria</taxon>
        <taxon>Pseudomonadati</taxon>
        <taxon>Pseudomonadota</taxon>
        <taxon>Alphaproteobacteria</taxon>
        <taxon>Hyphomicrobiales</taxon>
        <taxon>Rhizobiaceae</taxon>
        <taxon>Rhizobium/Agrobacterium group</taxon>
        <taxon>Rhizobium</taxon>
    </lineage>
</organism>
<gene>
    <name evidence="3" type="ORF">E9677_23400</name>
</gene>
<feature type="compositionally biased region" description="Basic and acidic residues" evidence="1">
    <location>
        <begin position="655"/>
        <end position="664"/>
    </location>
</feature>
<feature type="domain" description="Helicase HerA central" evidence="2">
    <location>
        <begin position="148"/>
        <end position="387"/>
    </location>
</feature>
<dbReference type="InterPro" id="IPR027417">
    <property type="entry name" value="P-loop_NTPase"/>
</dbReference>
<dbReference type="PANTHER" id="PTHR42957">
    <property type="entry name" value="HELICASE MJ1565-RELATED"/>
    <property type="match status" value="1"/>
</dbReference>
<dbReference type="RefSeq" id="WP_136560469.1">
    <property type="nucleotide sequence ID" value="NZ_STGT01000007.1"/>
</dbReference>
<dbReference type="EMBL" id="STGT01000007">
    <property type="protein sequence ID" value="THV10693.1"/>
    <property type="molecule type" value="Genomic_DNA"/>
</dbReference>
<feature type="compositionally biased region" description="Basic and acidic residues" evidence="1">
    <location>
        <begin position="1"/>
        <end position="21"/>
    </location>
</feature>
<accession>A0ABY2QNS5</accession>
<evidence type="ECO:0000259" key="2">
    <source>
        <dbReference type="Pfam" id="PF01935"/>
    </source>
</evidence>
<feature type="region of interest" description="Disordered" evidence="1">
    <location>
        <begin position="602"/>
        <end position="623"/>
    </location>
</feature>
<evidence type="ECO:0000313" key="4">
    <source>
        <dbReference type="Proteomes" id="UP000309667"/>
    </source>
</evidence>
<dbReference type="InterPro" id="IPR002789">
    <property type="entry name" value="HerA_central"/>
</dbReference>
<dbReference type="PANTHER" id="PTHR42957:SF1">
    <property type="entry name" value="HELICASE MJ1565-RELATED"/>
    <property type="match status" value="1"/>
</dbReference>
<name>A0ABY2QNS5_9HYPH</name>
<proteinExistence type="predicted"/>
<keyword evidence="4" id="KW-1185">Reference proteome</keyword>
<protein>
    <submittedName>
        <fullName evidence="3">DUF87 domain-containing protein</fullName>
    </submittedName>
</protein>
<dbReference type="Pfam" id="PF01935">
    <property type="entry name" value="DUF87"/>
    <property type="match status" value="1"/>
</dbReference>
<dbReference type="Gene3D" id="3.40.50.300">
    <property type="entry name" value="P-loop containing nucleotide triphosphate hydrolases"/>
    <property type="match status" value="2"/>
</dbReference>
<evidence type="ECO:0000313" key="3">
    <source>
        <dbReference type="EMBL" id="THV10693.1"/>
    </source>
</evidence>
<evidence type="ECO:0000256" key="1">
    <source>
        <dbReference type="SAM" id="MobiDB-lite"/>
    </source>
</evidence>
<feature type="region of interest" description="Disordered" evidence="1">
    <location>
        <begin position="636"/>
        <end position="710"/>
    </location>
</feature>
<dbReference type="SUPFAM" id="SSF52540">
    <property type="entry name" value="P-loop containing nucleoside triphosphate hydrolases"/>
    <property type="match status" value="1"/>
</dbReference>
<feature type="region of interest" description="Disordered" evidence="1">
    <location>
        <begin position="1"/>
        <end position="25"/>
    </location>
</feature>
<feature type="compositionally biased region" description="Low complexity" evidence="1">
    <location>
        <begin position="668"/>
        <end position="680"/>
    </location>
</feature>
<comment type="caution">
    <text evidence="3">The sequence shown here is derived from an EMBL/GenBank/DDBJ whole genome shotgun (WGS) entry which is preliminary data.</text>
</comment>
<dbReference type="Proteomes" id="UP000309667">
    <property type="component" value="Unassembled WGS sequence"/>
</dbReference>
<dbReference type="InterPro" id="IPR008571">
    <property type="entry name" value="HerA-like"/>
</dbReference>